<sequence length="177" mass="20121">MRKQNCIPVRSRVTFTGPDTKIANEPVTFEILTQSSTLIVVVWTESNYTISIIQDALQLNIVDLQLTCTSSTNIPLDSFNETVRENLIELLTIEPVTSVIVNEPINSTLLNEADEIWSQYEPETYLTLEKMSNYTLFAFDATWTLIKSLQQIYSSLNTSSCSTFIGSSPCFYRRFVH</sequence>
<gene>
    <name evidence="1" type="ORF">XAT740_LOCUS14079</name>
</gene>
<evidence type="ECO:0000313" key="2">
    <source>
        <dbReference type="Proteomes" id="UP000663828"/>
    </source>
</evidence>
<organism evidence="1 2">
    <name type="scientific">Adineta ricciae</name>
    <name type="common">Rotifer</name>
    <dbReference type="NCBI Taxonomy" id="249248"/>
    <lineage>
        <taxon>Eukaryota</taxon>
        <taxon>Metazoa</taxon>
        <taxon>Spiralia</taxon>
        <taxon>Gnathifera</taxon>
        <taxon>Rotifera</taxon>
        <taxon>Eurotatoria</taxon>
        <taxon>Bdelloidea</taxon>
        <taxon>Adinetida</taxon>
        <taxon>Adinetidae</taxon>
        <taxon>Adineta</taxon>
    </lineage>
</organism>
<reference evidence="1" key="1">
    <citation type="submission" date="2021-02" db="EMBL/GenBank/DDBJ databases">
        <authorList>
            <person name="Nowell W R."/>
        </authorList>
    </citation>
    <scope>NUCLEOTIDE SEQUENCE</scope>
</reference>
<comment type="caution">
    <text evidence="1">The sequence shown here is derived from an EMBL/GenBank/DDBJ whole genome shotgun (WGS) entry which is preliminary data.</text>
</comment>
<name>A0A814I7A7_ADIRI</name>
<accession>A0A814I7A7</accession>
<proteinExistence type="predicted"/>
<dbReference type="EMBL" id="CAJNOR010000835">
    <property type="protein sequence ID" value="CAF1017990.1"/>
    <property type="molecule type" value="Genomic_DNA"/>
</dbReference>
<dbReference type="AlphaFoldDB" id="A0A814I7A7"/>
<evidence type="ECO:0000313" key="1">
    <source>
        <dbReference type="EMBL" id="CAF1017990.1"/>
    </source>
</evidence>
<keyword evidence="2" id="KW-1185">Reference proteome</keyword>
<protein>
    <submittedName>
        <fullName evidence="1">Uncharacterized protein</fullName>
    </submittedName>
</protein>
<dbReference type="Proteomes" id="UP000663828">
    <property type="component" value="Unassembled WGS sequence"/>
</dbReference>